<keyword evidence="3" id="KW-1185">Reference proteome</keyword>
<dbReference type="Proteomes" id="UP000659388">
    <property type="component" value="Unassembled WGS sequence"/>
</dbReference>
<dbReference type="EMBL" id="JAESIY010000004">
    <property type="protein sequence ID" value="MBL3656307.1"/>
    <property type="molecule type" value="Genomic_DNA"/>
</dbReference>
<comment type="caution">
    <text evidence="2">The sequence shown here is derived from an EMBL/GenBank/DDBJ whole genome shotgun (WGS) entry which is preliminary data.</text>
</comment>
<reference evidence="2" key="1">
    <citation type="submission" date="2021-01" db="EMBL/GenBank/DDBJ databases">
        <title>Fulvivirga kasyanovii gen. nov., sp nov., a novel member of the phylum Bacteroidetes isolated from seawater in a mussel farm.</title>
        <authorList>
            <person name="Zhao L.-H."/>
            <person name="Wang Z.-J."/>
        </authorList>
    </citation>
    <scope>NUCLEOTIDE SEQUENCE</scope>
    <source>
        <strain evidence="2">2943</strain>
    </source>
</reference>
<protein>
    <submittedName>
        <fullName evidence="2">STN domain-containing protein</fullName>
    </submittedName>
</protein>
<dbReference type="AlphaFoldDB" id="A0A937K157"/>
<feature type="chain" id="PRO_5037627875" evidence="1">
    <location>
        <begin position="23"/>
        <end position="372"/>
    </location>
</feature>
<dbReference type="Gene3D" id="3.55.50.30">
    <property type="match status" value="1"/>
</dbReference>
<accession>A0A937K157</accession>
<feature type="signal peptide" evidence="1">
    <location>
        <begin position="1"/>
        <end position="22"/>
    </location>
</feature>
<gene>
    <name evidence="2" type="ORF">JL102_09210</name>
</gene>
<evidence type="ECO:0000256" key="1">
    <source>
        <dbReference type="SAM" id="SignalP"/>
    </source>
</evidence>
<sequence>MVVSKNLLILSFLIVFSSAVSAQTKEASFHFKDKSLSQALQEIADKYEVYLSFNPKLFRQEPTITTDIKNKKLAEALNILLQPRFEFKIIEDYVVITRAPEVKKASIPQKQVVYDTIRVEEKIVIYDTLKTHITVYDTVMIKKSKHVYDTVRIEKKVDLSNQKWKYSIYASPNVWFTNEKEHKVFKGIATGFQASYSLKNLTLNAALEYNFLLRNIQYTTSEMKTDTRIDTLSTYYIVEDGERVPVYITDTTRTQYESIQNIDRADNAQRISMALSLGYVVKRGKISMEVSGGLLYARVFRDEEKGSNTVKDNDAVTTQNQPYQLDASLDLRIYFNTFRESKLYAAPYLQYGISNNSTFKRYAAGLRLGIIF</sequence>
<proteinExistence type="predicted"/>
<evidence type="ECO:0000313" key="2">
    <source>
        <dbReference type="EMBL" id="MBL3656307.1"/>
    </source>
</evidence>
<dbReference type="RefSeq" id="WP_202244094.1">
    <property type="nucleotide sequence ID" value="NZ_JAESIY010000004.1"/>
</dbReference>
<name>A0A937K157_9BACT</name>
<evidence type="ECO:0000313" key="3">
    <source>
        <dbReference type="Proteomes" id="UP000659388"/>
    </source>
</evidence>
<keyword evidence="1" id="KW-0732">Signal</keyword>
<organism evidence="2 3">
    <name type="scientific">Fulvivirga sediminis</name>
    <dbReference type="NCBI Taxonomy" id="2803949"/>
    <lineage>
        <taxon>Bacteria</taxon>
        <taxon>Pseudomonadati</taxon>
        <taxon>Bacteroidota</taxon>
        <taxon>Cytophagia</taxon>
        <taxon>Cytophagales</taxon>
        <taxon>Fulvivirgaceae</taxon>
        <taxon>Fulvivirga</taxon>
    </lineage>
</organism>